<dbReference type="AlphaFoldDB" id="Q8ERV0"/>
<dbReference type="Proteomes" id="UP000000822">
    <property type="component" value="Chromosome"/>
</dbReference>
<proteinExistence type="predicted"/>
<name>Q8ERV0_OCEIH</name>
<reference evidence="2 3" key="1">
    <citation type="journal article" date="2001" name="FEMS Microbiol. Lett.">
        <title>Oceanobacillus iheyensis gen. nov., sp. nov., a deep-sea extremely halotolerant and alkaliphilic species isolated from a depth of 1050 m on the Iheya Ridge.</title>
        <authorList>
            <person name="Lu J."/>
            <person name="Nogi Y."/>
            <person name="Takami H."/>
        </authorList>
    </citation>
    <scope>NUCLEOTIDE SEQUENCE [LARGE SCALE GENOMIC DNA]</scope>
    <source>
        <strain evidence="3">DSM 14371 / CIP 107618 / JCM 11309 / KCTC 3954 / HTE831</strain>
    </source>
</reference>
<evidence type="ECO:0000313" key="3">
    <source>
        <dbReference type="Proteomes" id="UP000000822"/>
    </source>
</evidence>
<keyword evidence="1" id="KW-0472">Membrane</keyword>
<organism evidence="2 3">
    <name type="scientific">Oceanobacillus iheyensis (strain DSM 14371 / CIP 107618 / JCM 11309 / KCTC 3954 / HTE831)</name>
    <dbReference type="NCBI Taxonomy" id="221109"/>
    <lineage>
        <taxon>Bacteria</taxon>
        <taxon>Bacillati</taxon>
        <taxon>Bacillota</taxon>
        <taxon>Bacilli</taxon>
        <taxon>Bacillales</taxon>
        <taxon>Bacillaceae</taxon>
        <taxon>Oceanobacillus</taxon>
    </lineage>
</organism>
<protein>
    <submittedName>
        <fullName evidence="2">Hypothetical conserved protein</fullName>
    </submittedName>
</protein>
<reference evidence="2 3" key="2">
    <citation type="journal article" date="2002" name="Nucleic Acids Res.">
        <title>Genome sequence of Oceanobacillus iheyensis isolated from the Iheya Ridge and its unexpected adaptive capabilities to extreme environments.</title>
        <authorList>
            <person name="Takami H."/>
            <person name="Takaki Y."/>
            <person name="Uchiyama I."/>
        </authorList>
    </citation>
    <scope>NUCLEOTIDE SEQUENCE [LARGE SCALE GENOMIC DNA]</scope>
    <source>
        <strain evidence="3">DSM 14371 / CIP 107618 / JCM 11309 / KCTC 3954 / HTE831</strain>
    </source>
</reference>
<sequence>MTDKTMYDQCNEHIHLYVLIQMNDGSQIDGIVTDVDQENVHLAVPIDYSQENNSYDHRVFWPGYGGFGYPGFGYPGYGRRRFNRLILPLAALTAISVLPWY</sequence>
<keyword evidence="1" id="KW-0812">Transmembrane</keyword>
<keyword evidence="1" id="KW-1133">Transmembrane helix</keyword>
<dbReference type="EMBL" id="BA000028">
    <property type="protein sequence ID" value="BAC13156.1"/>
    <property type="molecule type" value="Genomic_DNA"/>
</dbReference>
<accession>Q8ERV0</accession>
<dbReference type="RefSeq" id="WP_011065599.1">
    <property type="nucleotide sequence ID" value="NC_004193.1"/>
</dbReference>
<gene>
    <name evidence="2" type="ordered locus">OB1200</name>
</gene>
<keyword evidence="3" id="KW-1185">Reference proteome</keyword>
<evidence type="ECO:0000313" key="2">
    <source>
        <dbReference type="EMBL" id="BAC13156.1"/>
    </source>
</evidence>
<dbReference type="KEGG" id="oih:OB1200"/>
<dbReference type="eggNOG" id="ENOG5032S6I">
    <property type="taxonomic scope" value="Bacteria"/>
</dbReference>
<feature type="transmembrane region" description="Helical" evidence="1">
    <location>
        <begin position="82"/>
        <end position="100"/>
    </location>
</feature>
<dbReference type="OrthoDB" id="2943863at2"/>
<dbReference type="STRING" id="221109.gene:10733439"/>
<dbReference type="HOGENOM" id="CLU_155869_0_0_9"/>
<evidence type="ECO:0000256" key="1">
    <source>
        <dbReference type="SAM" id="Phobius"/>
    </source>
</evidence>